<name>A0A2P9HEZ3_9HYPH</name>
<protein>
    <submittedName>
        <fullName evidence="1">Uncharacterized protein</fullName>
    </submittedName>
</protein>
<proteinExistence type="predicted"/>
<dbReference type="AlphaFoldDB" id="A0A2P9HEZ3"/>
<organism evidence="1 2">
    <name type="scientific">Ochrobactrum soli</name>
    <dbReference type="NCBI Taxonomy" id="2448455"/>
    <lineage>
        <taxon>Bacteria</taxon>
        <taxon>Pseudomonadati</taxon>
        <taxon>Pseudomonadota</taxon>
        <taxon>Alphaproteobacteria</taxon>
        <taxon>Hyphomicrobiales</taxon>
        <taxon>Brucellaceae</taxon>
        <taxon>Brucella/Ochrobactrum group</taxon>
        <taxon>Ochrobactrum</taxon>
    </lineage>
</organism>
<reference evidence="2" key="1">
    <citation type="submission" date="2017-12" db="EMBL/GenBank/DDBJ databases">
        <authorList>
            <person name="Diaz M."/>
        </authorList>
    </citation>
    <scope>NUCLEOTIDE SEQUENCE [LARGE SCALE GENOMIC DNA]</scope>
    <source>
        <strain evidence="2">FI11154</strain>
    </source>
</reference>
<dbReference type="Proteomes" id="UP000246073">
    <property type="component" value="Unassembled WGS sequence"/>
</dbReference>
<sequence>MSSDIFSHADDFAIGPAEGGSMGSARPVSQRRVFTQMMKGCKDC</sequence>
<accession>A0A2P9HEZ3</accession>
<dbReference type="EMBL" id="OOFM01000003">
    <property type="protein sequence ID" value="SPL62672.1"/>
    <property type="molecule type" value="Genomic_DNA"/>
</dbReference>
<evidence type="ECO:0000313" key="2">
    <source>
        <dbReference type="Proteomes" id="UP000246073"/>
    </source>
</evidence>
<gene>
    <name evidence="1" type="ORF">OHAE_5279</name>
</gene>
<evidence type="ECO:0000313" key="1">
    <source>
        <dbReference type="EMBL" id="SPL62672.1"/>
    </source>
</evidence>